<evidence type="ECO:0000313" key="5">
    <source>
        <dbReference type="Proteomes" id="UP000199382"/>
    </source>
</evidence>
<dbReference type="PANTHER" id="PTHR21013">
    <property type="entry name" value="ATP SYNTHASE MITOCHONDRIAL F1 COMPLEX ASSEMBLY FACTOR 2/ATP12 PROTEIN, MITOCHONDRIAL PRECURSOR"/>
    <property type="match status" value="1"/>
</dbReference>
<dbReference type="Pfam" id="PF07542">
    <property type="entry name" value="ATP12"/>
    <property type="match status" value="1"/>
</dbReference>
<dbReference type="AlphaFoldDB" id="A0A1G9H8N1"/>
<accession>A0A1G9H8N1</accession>
<dbReference type="RefSeq" id="WP_093162481.1">
    <property type="nucleotide sequence ID" value="NZ_FNEK01000067.1"/>
</dbReference>
<dbReference type="InterPro" id="IPR011419">
    <property type="entry name" value="ATP12_ATP_synth-F1-assembly"/>
</dbReference>
<keyword evidence="3" id="KW-0143">Chaperone</keyword>
<organism evidence="4 5">
    <name type="scientific">Aliiruegeria lutimaris</name>
    <dbReference type="NCBI Taxonomy" id="571298"/>
    <lineage>
        <taxon>Bacteria</taxon>
        <taxon>Pseudomonadati</taxon>
        <taxon>Pseudomonadota</taxon>
        <taxon>Alphaproteobacteria</taxon>
        <taxon>Rhodobacterales</taxon>
        <taxon>Roseobacteraceae</taxon>
        <taxon>Aliiruegeria</taxon>
    </lineage>
</organism>
<dbReference type="Gene3D" id="1.10.3580.10">
    <property type="entry name" value="ATP12 ATPase"/>
    <property type="match status" value="1"/>
</dbReference>
<dbReference type="PANTHER" id="PTHR21013:SF10">
    <property type="entry name" value="ATP SYNTHASE MITOCHONDRIAL F1 COMPLEX ASSEMBLY FACTOR 2"/>
    <property type="match status" value="1"/>
</dbReference>
<dbReference type="InterPro" id="IPR042272">
    <property type="entry name" value="ATP12_ATP_synth-F1-assembly_N"/>
</dbReference>
<evidence type="ECO:0000256" key="3">
    <source>
        <dbReference type="ARBA" id="ARBA00023186"/>
    </source>
</evidence>
<dbReference type="OrthoDB" id="9797825at2"/>
<sequence>MSEWKLKRFWKSATAELVEGGWQILLDGRPVKTPAKAPLRVPSLALAEAIAAEWDAQQEAIDPATMPLTRSANAAIDKVSTQFDEVATLIAAYGETDLCCYRAEGPEALCQGQAEAWDELLQFARDELNAPLEFCAGVVPLAQPGPSIEALKAEVAALDAFALTALHDLVSISGSLLIGLAAIRERFPAEDLWQRSRVDERFQESQWGYDEEAAVTEAFKREEFLHAQRFFCLSRPSA</sequence>
<comment type="similarity">
    <text evidence="1">Belongs to the ATP12 family.</text>
</comment>
<dbReference type="STRING" id="571298.SAMN04488026_106713"/>
<dbReference type="GO" id="GO:0043461">
    <property type="term" value="P:proton-transporting ATP synthase complex assembly"/>
    <property type="evidence" value="ECO:0007669"/>
    <property type="project" value="InterPro"/>
</dbReference>
<dbReference type="Proteomes" id="UP000199382">
    <property type="component" value="Unassembled WGS sequence"/>
</dbReference>
<name>A0A1G9H8N1_9RHOB</name>
<protein>
    <submittedName>
        <fullName evidence="4">Chaperone required for the assembly of the F1-ATPase</fullName>
    </submittedName>
</protein>
<evidence type="ECO:0000313" key="4">
    <source>
        <dbReference type="EMBL" id="SDL09290.1"/>
    </source>
</evidence>
<reference evidence="4 5" key="1">
    <citation type="submission" date="2016-10" db="EMBL/GenBank/DDBJ databases">
        <authorList>
            <person name="de Groot N.N."/>
        </authorList>
    </citation>
    <scope>NUCLEOTIDE SEQUENCE [LARGE SCALE GENOMIC DNA]</scope>
    <source>
        <strain evidence="4 5">DSM 25294</strain>
    </source>
</reference>
<dbReference type="Gene3D" id="3.30.2180.10">
    <property type="entry name" value="ATP12-like"/>
    <property type="match status" value="1"/>
</dbReference>
<proteinExistence type="inferred from homology"/>
<evidence type="ECO:0000256" key="2">
    <source>
        <dbReference type="ARBA" id="ARBA00022946"/>
    </source>
</evidence>
<dbReference type="InterPro" id="IPR023335">
    <property type="entry name" value="ATP12_ortho_dom_sf"/>
</dbReference>
<evidence type="ECO:0000256" key="1">
    <source>
        <dbReference type="ARBA" id="ARBA00008231"/>
    </source>
</evidence>
<dbReference type="SUPFAM" id="SSF160909">
    <property type="entry name" value="ATP12-like"/>
    <property type="match status" value="1"/>
</dbReference>
<keyword evidence="5" id="KW-1185">Reference proteome</keyword>
<keyword evidence="2" id="KW-0809">Transit peptide</keyword>
<dbReference type="EMBL" id="FNEK01000067">
    <property type="protein sequence ID" value="SDL09290.1"/>
    <property type="molecule type" value="Genomic_DNA"/>
</dbReference>
<gene>
    <name evidence="4" type="ORF">SAMN04488026_106713</name>
</gene>